<dbReference type="Gene3D" id="3.30.160.60">
    <property type="entry name" value="Classic Zinc Finger"/>
    <property type="match status" value="3"/>
</dbReference>
<gene>
    <name evidence="9" type="primary">Znf628_0</name>
    <name evidence="9" type="ORF">AVEN_162816_1</name>
</gene>
<dbReference type="SUPFAM" id="SSF57667">
    <property type="entry name" value="beta-beta-alpha zinc fingers"/>
    <property type="match status" value="2"/>
</dbReference>
<comment type="caution">
    <text evidence="9">The sequence shown here is derived from an EMBL/GenBank/DDBJ whole genome shotgun (WGS) entry which is preliminary data.</text>
</comment>
<feature type="domain" description="C2H2-type" evidence="8">
    <location>
        <begin position="70"/>
        <end position="97"/>
    </location>
</feature>
<feature type="domain" description="C2H2-type" evidence="8">
    <location>
        <begin position="126"/>
        <end position="153"/>
    </location>
</feature>
<organism evidence="9 10">
    <name type="scientific">Araneus ventricosus</name>
    <name type="common">Orbweaver spider</name>
    <name type="synonym">Epeira ventricosa</name>
    <dbReference type="NCBI Taxonomy" id="182803"/>
    <lineage>
        <taxon>Eukaryota</taxon>
        <taxon>Metazoa</taxon>
        <taxon>Ecdysozoa</taxon>
        <taxon>Arthropoda</taxon>
        <taxon>Chelicerata</taxon>
        <taxon>Arachnida</taxon>
        <taxon>Araneae</taxon>
        <taxon>Araneomorphae</taxon>
        <taxon>Entelegynae</taxon>
        <taxon>Araneoidea</taxon>
        <taxon>Araneidae</taxon>
        <taxon>Araneus</taxon>
    </lineage>
</organism>
<keyword evidence="3" id="KW-0677">Repeat</keyword>
<evidence type="ECO:0000256" key="2">
    <source>
        <dbReference type="ARBA" id="ARBA00022723"/>
    </source>
</evidence>
<evidence type="ECO:0000313" key="10">
    <source>
        <dbReference type="Proteomes" id="UP000499080"/>
    </source>
</evidence>
<keyword evidence="10" id="KW-1185">Reference proteome</keyword>
<evidence type="ECO:0000256" key="4">
    <source>
        <dbReference type="ARBA" id="ARBA00022771"/>
    </source>
</evidence>
<keyword evidence="4 7" id="KW-0863">Zinc-finger</keyword>
<dbReference type="FunFam" id="3.30.160.60:FF:002343">
    <property type="entry name" value="Zinc finger protein 33A"/>
    <property type="match status" value="1"/>
</dbReference>
<evidence type="ECO:0000256" key="1">
    <source>
        <dbReference type="ARBA" id="ARBA00004123"/>
    </source>
</evidence>
<evidence type="ECO:0000259" key="8">
    <source>
        <dbReference type="PROSITE" id="PS50157"/>
    </source>
</evidence>
<dbReference type="Proteomes" id="UP000499080">
    <property type="component" value="Unassembled WGS sequence"/>
</dbReference>
<name>A0A4Y2C5Z1_ARAVE</name>
<dbReference type="PANTHER" id="PTHR24394:SF29">
    <property type="entry name" value="MYONEURIN"/>
    <property type="match status" value="1"/>
</dbReference>
<dbReference type="Pfam" id="PF00096">
    <property type="entry name" value="zf-C2H2"/>
    <property type="match status" value="2"/>
</dbReference>
<keyword evidence="6" id="KW-0539">Nucleus</keyword>
<comment type="subcellular location">
    <subcellularLocation>
        <location evidence="1">Nucleus</location>
    </subcellularLocation>
</comment>
<evidence type="ECO:0000313" key="9">
    <source>
        <dbReference type="EMBL" id="GBL99802.1"/>
    </source>
</evidence>
<protein>
    <submittedName>
        <fullName evidence="9">Zinc finger protein 628</fullName>
    </submittedName>
</protein>
<dbReference type="GO" id="GO:0008270">
    <property type="term" value="F:zinc ion binding"/>
    <property type="evidence" value="ECO:0007669"/>
    <property type="project" value="UniProtKB-KW"/>
</dbReference>
<evidence type="ECO:0000256" key="7">
    <source>
        <dbReference type="PROSITE-ProRule" id="PRU00042"/>
    </source>
</evidence>
<dbReference type="InterPro" id="IPR013087">
    <property type="entry name" value="Znf_C2H2_type"/>
</dbReference>
<dbReference type="SMART" id="SM00355">
    <property type="entry name" value="ZnF_C2H2"/>
    <property type="match status" value="3"/>
</dbReference>
<dbReference type="AlphaFoldDB" id="A0A4Y2C5Z1"/>
<proteinExistence type="predicted"/>
<reference evidence="9 10" key="1">
    <citation type="journal article" date="2019" name="Sci. Rep.">
        <title>Orb-weaving spider Araneus ventricosus genome elucidates the spidroin gene catalogue.</title>
        <authorList>
            <person name="Kono N."/>
            <person name="Nakamura H."/>
            <person name="Ohtoshi R."/>
            <person name="Moran D.A.P."/>
            <person name="Shinohara A."/>
            <person name="Yoshida Y."/>
            <person name="Fujiwara M."/>
            <person name="Mori M."/>
            <person name="Tomita M."/>
            <person name="Arakawa K."/>
        </authorList>
    </citation>
    <scope>NUCLEOTIDE SEQUENCE [LARGE SCALE GENOMIC DNA]</scope>
</reference>
<feature type="domain" description="C2H2-type" evidence="8">
    <location>
        <begin position="98"/>
        <end position="125"/>
    </location>
</feature>
<evidence type="ECO:0000256" key="3">
    <source>
        <dbReference type="ARBA" id="ARBA00022737"/>
    </source>
</evidence>
<dbReference type="PROSITE" id="PS00028">
    <property type="entry name" value="ZINC_FINGER_C2H2_1"/>
    <property type="match status" value="2"/>
</dbReference>
<accession>A0A4Y2C5Z1</accession>
<dbReference type="PROSITE" id="PS50157">
    <property type="entry name" value="ZINC_FINGER_C2H2_2"/>
    <property type="match status" value="3"/>
</dbReference>
<evidence type="ECO:0000256" key="6">
    <source>
        <dbReference type="ARBA" id="ARBA00023242"/>
    </source>
</evidence>
<evidence type="ECO:0000256" key="5">
    <source>
        <dbReference type="ARBA" id="ARBA00022833"/>
    </source>
</evidence>
<keyword evidence="5" id="KW-0862">Zinc</keyword>
<keyword evidence="2" id="KW-0479">Metal-binding</keyword>
<dbReference type="EMBL" id="BGPR01000151">
    <property type="protein sequence ID" value="GBL99802.1"/>
    <property type="molecule type" value="Genomic_DNA"/>
</dbReference>
<dbReference type="OrthoDB" id="6478496at2759"/>
<dbReference type="PANTHER" id="PTHR24394">
    <property type="entry name" value="ZINC FINGER PROTEIN"/>
    <property type="match status" value="1"/>
</dbReference>
<dbReference type="GO" id="GO:0005634">
    <property type="term" value="C:nucleus"/>
    <property type="evidence" value="ECO:0007669"/>
    <property type="project" value="UniProtKB-SubCell"/>
</dbReference>
<sequence length="178" mass="20465">MTSSSHVDNVQTIVHFSPHSFRMSSVTKFKALPMHVCWPYSQHEISSISTENLLRHKKSLFGEPSNIQIYACDLCSYTTFHSWNLKQHTLVHTGERPHKCSICSQGFTQKHALKRHLLIHTGQKPFKCDLCPKVYRHKTTLLEHKTKHILSENQNKDGLLIDLIGPSDSHRAQNKAYP</sequence>
<dbReference type="InterPro" id="IPR036236">
    <property type="entry name" value="Znf_C2H2_sf"/>
</dbReference>
<dbReference type="GO" id="GO:0000981">
    <property type="term" value="F:DNA-binding transcription factor activity, RNA polymerase II-specific"/>
    <property type="evidence" value="ECO:0007669"/>
    <property type="project" value="TreeGrafter"/>
</dbReference>
<dbReference type="FunFam" id="3.30.160.60:FF:000446">
    <property type="entry name" value="Zinc finger protein"/>
    <property type="match status" value="1"/>
</dbReference>